<evidence type="ECO:0000313" key="2">
    <source>
        <dbReference type="Proteomes" id="UP000199184"/>
    </source>
</evidence>
<protein>
    <submittedName>
        <fullName evidence="1">Uncharacterized protein</fullName>
    </submittedName>
</protein>
<reference evidence="2" key="1">
    <citation type="submission" date="2016-08" db="EMBL/GenBank/DDBJ databases">
        <authorList>
            <person name="Varghese N."/>
            <person name="Submissions Spin"/>
        </authorList>
    </citation>
    <scope>NUCLEOTIDE SEQUENCE [LARGE SCALE GENOMIC DNA]</scope>
    <source>
        <strain evidence="2">ERR11</strain>
    </source>
</reference>
<dbReference type="EMBL" id="FMAI01000033">
    <property type="protein sequence ID" value="SCB54962.1"/>
    <property type="molecule type" value="Genomic_DNA"/>
</dbReference>
<proteinExistence type="predicted"/>
<keyword evidence="2" id="KW-1185">Reference proteome</keyword>
<evidence type="ECO:0000313" key="1">
    <source>
        <dbReference type="EMBL" id="SCB54962.1"/>
    </source>
</evidence>
<accession>A0A1C3XRQ7</accession>
<sequence>MQLRHLREAERHVAEGERHIADQEERIAVMDRAGHETQLALELLATYQTALASHIAHRDLIIYEISRRS</sequence>
<dbReference type="AlphaFoldDB" id="A0A1C3XRQ7"/>
<dbReference type="RefSeq" id="WP_245323855.1">
    <property type="nucleotide sequence ID" value="NZ_FMAI01000033.1"/>
</dbReference>
<name>A0A1C3XRQ7_9BRAD</name>
<organism evidence="1 2">
    <name type="scientific">Bradyrhizobium shewense</name>
    <dbReference type="NCBI Taxonomy" id="1761772"/>
    <lineage>
        <taxon>Bacteria</taxon>
        <taxon>Pseudomonadati</taxon>
        <taxon>Pseudomonadota</taxon>
        <taxon>Alphaproteobacteria</taxon>
        <taxon>Hyphomicrobiales</taxon>
        <taxon>Nitrobacteraceae</taxon>
        <taxon>Bradyrhizobium</taxon>
    </lineage>
</organism>
<dbReference type="Proteomes" id="UP000199184">
    <property type="component" value="Unassembled WGS sequence"/>
</dbReference>
<gene>
    <name evidence="1" type="ORF">GA0061098_10335</name>
</gene>